<dbReference type="CDD" id="cd00033">
    <property type="entry name" value="CCP"/>
    <property type="match status" value="2"/>
</dbReference>
<dbReference type="InterPro" id="IPR000436">
    <property type="entry name" value="Sushi_SCR_CCP_dom"/>
</dbReference>
<keyword evidence="8" id="KW-1185">Reference proteome</keyword>
<evidence type="ECO:0000256" key="1">
    <source>
        <dbReference type="ARBA" id="ARBA00004328"/>
    </source>
</evidence>
<dbReference type="InterPro" id="IPR035976">
    <property type="entry name" value="Sushi/SCR/CCP_sf"/>
</dbReference>
<dbReference type="PROSITE" id="PS50923">
    <property type="entry name" value="SUSHI"/>
    <property type="match status" value="2"/>
</dbReference>
<evidence type="ECO:0000259" key="6">
    <source>
        <dbReference type="PROSITE" id="PS50923"/>
    </source>
</evidence>
<dbReference type="SUPFAM" id="SSF57535">
    <property type="entry name" value="Complement control module/SCR domain"/>
    <property type="match status" value="3"/>
</dbReference>
<keyword evidence="3" id="KW-0732">Signal</keyword>
<accession>A0AAD3QYZ4</accession>
<sequence>MHQIWVEPRSTCQEFVGCGTPPPLANGDIKTTTKSQYRLNEQVEYLCQNYYTMEGEPYRTCINGEWTGHMRCIKPCIGVTPDNSSSITMRFPLLLCLFALWLDIDVSFSQNEPAGCQTPPALTDGDIKDTMKQHYSHSERVEYTCQNYYIMEGDPYRTCINGEWTGQMRCLKPCTVNENDMIQRNIVFRYRDYSKMYAPHNDVLEFRCTRGRPVGTVPMRLKCNDGVMLLPTCQ</sequence>
<dbReference type="PANTHER" id="PTHR45785:SF2">
    <property type="entry name" value="COMPLEMENT FACTOR H-RELATED"/>
    <property type="match status" value="1"/>
</dbReference>
<evidence type="ECO:0000256" key="4">
    <source>
        <dbReference type="ARBA" id="ARBA00023157"/>
    </source>
</evidence>
<feature type="domain" description="Sushi" evidence="6">
    <location>
        <begin position="114"/>
        <end position="172"/>
    </location>
</feature>
<dbReference type="SMART" id="SM00032">
    <property type="entry name" value="CCP"/>
    <property type="match status" value="2"/>
</dbReference>
<organism evidence="7 8">
    <name type="scientific">Lates japonicus</name>
    <name type="common">Japanese lates</name>
    <dbReference type="NCBI Taxonomy" id="270547"/>
    <lineage>
        <taxon>Eukaryota</taxon>
        <taxon>Metazoa</taxon>
        <taxon>Chordata</taxon>
        <taxon>Craniata</taxon>
        <taxon>Vertebrata</taxon>
        <taxon>Euteleostomi</taxon>
        <taxon>Actinopterygii</taxon>
        <taxon>Neopterygii</taxon>
        <taxon>Teleostei</taxon>
        <taxon>Neoteleostei</taxon>
        <taxon>Acanthomorphata</taxon>
        <taxon>Carangaria</taxon>
        <taxon>Carangaria incertae sedis</taxon>
        <taxon>Centropomidae</taxon>
        <taxon>Lates</taxon>
    </lineage>
</organism>
<dbReference type="AlphaFoldDB" id="A0AAD3QYZ4"/>
<proteinExistence type="predicted"/>
<dbReference type="Proteomes" id="UP001279410">
    <property type="component" value="Unassembled WGS sequence"/>
</dbReference>
<evidence type="ECO:0000256" key="5">
    <source>
        <dbReference type="PROSITE-ProRule" id="PRU00302"/>
    </source>
</evidence>
<comment type="caution">
    <text evidence="5">Lacks conserved residue(s) required for the propagation of feature annotation.</text>
</comment>
<evidence type="ECO:0000313" key="8">
    <source>
        <dbReference type="Proteomes" id="UP001279410"/>
    </source>
</evidence>
<feature type="disulfide bond" evidence="5">
    <location>
        <begin position="116"/>
        <end position="159"/>
    </location>
</feature>
<dbReference type="PANTHER" id="PTHR45785">
    <property type="entry name" value="COMPLEMENT FACTOR H-RELATED"/>
    <property type="match status" value="1"/>
</dbReference>
<comment type="caution">
    <text evidence="7">The sequence shown here is derived from an EMBL/GenBank/DDBJ whole genome shotgun (WGS) entry which is preliminary data.</text>
</comment>
<dbReference type="Pfam" id="PF00084">
    <property type="entry name" value="Sushi"/>
    <property type="match status" value="2"/>
</dbReference>
<protein>
    <submittedName>
        <fullName evidence="7">Complement factor H-related protein 4-like protein</fullName>
    </submittedName>
</protein>
<dbReference type="InterPro" id="IPR051503">
    <property type="entry name" value="ComplSys_Reg/VirEntry_Med"/>
</dbReference>
<keyword evidence="4 5" id="KW-1015">Disulfide bond</keyword>
<feature type="disulfide bond" evidence="5">
    <location>
        <begin position="18"/>
        <end position="61"/>
    </location>
</feature>
<reference evidence="7" key="1">
    <citation type="submission" date="2022-08" db="EMBL/GenBank/DDBJ databases">
        <title>Genome sequencing of akame (Lates japonicus).</title>
        <authorList>
            <person name="Hashiguchi Y."/>
            <person name="Takahashi H."/>
        </authorList>
    </citation>
    <scope>NUCLEOTIDE SEQUENCE</scope>
    <source>
        <strain evidence="7">Kochi</strain>
    </source>
</reference>
<gene>
    <name evidence="7" type="ORF">AKAME5_002748600</name>
</gene>
<evidence type="ECO:0000313" key="7">
    <source>
        <dbReference type="EMBL" id="GLD49533.1"/>
    </source>
</evidence>
<evidence type="ECO:0000256" key="2">
    <source>
        <dbReference type="ARBA" id="ARBA00022659"/>
    </source>
</evidence>
<comment type="subcellular location">
    <subcellularLocation>
        <location evidence="1">Virion</location>
    </subcellularLocation>
</comment>
<dbReference type="EMBL" id="BRZM01003569">
    <property type="protein sequence ID" value="GLD49533.1"/>
    <property type="molecule type" value="Genomic_DNA"/>
</dbReference>
<dbReference type="Gene3D" id="2.10.70.10">
    <property type="entry name" value="Complement Module, domain 1"/>
    <property type="match status" value="3"/>
</dbReference>
<feature type="domain" description="Sushi" evidence="6">
    <location>
        <begin position="16"/>
        <end position="74"/>
    </location>
</feature>
<keyword evidence="2 5" id="KW-0768">Sushi</keyword>
<name>A0AAD3QYZ4_LATJO</name>
<evidence type="ECO:0000256" key="3">
    <source>
        <dbReference type="ARBA" id="ARBA00022729"/>
    </source>
</evidence>